<protein>
    <recommendedName>
        <fullName evidence="6">MI domain-containing protein</fullName>
    </recommendedName>
</protein>
<evidence type="ECO:0000256" key="5">
    <source>
        <dbReference type="ARBA" id="ARBA00023242"/>
    </source>
</evidence>
<evidence type="ECO:0000313" key="7">
    <source>
        <dbReference type="EMBL" id="GAX79614.1"/>
    </source>
</evidence>
<evidence type="ECO:0000259" key="6">
    <source>
        <dbReference type="PROSITE" id="PS51366"/>
    </source>
</evidence>
<evidence type="ECO:0000256" key="3">
    <source>
        <dbReference type="ARBA" id="ARBA00022490"/>
    </source>
</evidence>
<evidence type="ECO:0000256" key="2">
    <source>
        <dbReference type="ARBA" id="ARBA00005497"/>
    </source>
</evidence>
<dbReference type="InterPro" id="IPR016024">
    <property type="entry name" value="ARM-type_fold"/>
</dbReference>
<dbReference type="Gene3D" id="1.25.40.180">
    <property type="match status" value="4"/>
</dbReference>
<dbReference type="STRING" id="1157962.A0A250X958"/>
<dbReference type="SUPFAM" id="SSF48371">
    <property type="entry name" value="ARM repeat"/>
    <property type="match status" value="4"/>
</dbReference>
<organism evidence="7 8">
    <name type="scientific">Chlamydomonas eustigma</name>
    <dbReference type="NCBI Taxonomy" id="1157962"/>
    <lineage>
        <taxon>Eukaryota</taxon>
        <taxon>Viridiplantae</taxon>
        <taxon>Chlorophyta</taxon>
        <taxon>core chlorophytes</taxon>
        <taxon>Chlorophyceae</taxon>
        <taxon>CS clade</taxon>
        <taxon>Chlamydomonadales</taxon>
        <taxon>Chlamydomonadaceae</taxon>
        <taxon>Chlamydomonas</taxon>
    </lineage>
</organism>
<dbReference type="OrthoDB" id="414546at2759"/>
<dbReference type="PANTHER" id="PTHR12626:SF0">
    <property type="entry name" value="PROGRAMMED CELL DEATH PROTEIN 4"/>
    <property type="match status" value="1"/>
</dbReference>
<dbReference type="EMBL" id="BEGY01000044">
    <property type="protein sequence ID" value="GAX79614.1"/>
    <property type="molecule type" value="Genomic_DNA"/>
</dbReference>
<dbReference type="PANTHER" id="PTHR12626">
    <property type="entry name" value="PROGRAMMED CELL DEATH 4"/>
    <property type="match status" value="1"/>
</dbReference>
<name>A0A250X958_9CHLO</name>
<dbReference type="GO" id="GO:0045892">
    <property type="term" value="P:negative regulation of DNA-templated transcription"/>
    <property type="evidence" value="ECO:0007669"/>
    <property type="project" value="InterPro"/>
</dbReference>
<dbReference type="AlphaFoldDB" id="A0A250X958"/>
<evidence type="ECO:0000256" key="4">
    <source>
        <dbReference type="ARBA" id="ARBA00022737"/>
    </source>
</evidence>
<dbReference type="PROSITE" id="PS51366">
    <property type="entry name" value="MI"/>
    <property type="match status" value="4"/>
</dbReference>
<comment type="subcellular location">
    <subcellularLocation>
        <location evidence="1">Cytoplasm</location>
    </subcellularLocation>
</comment>
<dbReference type="InterPro" id="IPR039778">
    <property type="entry name" value="PDCD4"/>
</dbReference>
<dbReference type="InterPro" id="IPR003891">
    <property type="entry name" value="Initiation_fac_eIF4g_MI"/>
</dbReference>
<comment type="similarity">
    <text evidence="2">Belongs to the PDCD4 family.</text>
</comment>
<comment type="caution">
    <text evidence="7">The sequence shown here is derived from an EMBL/GenBank/DDBJ whole genome shotgun (WGS) entry which is preliminary data.</text>
</comment>
<dbReference type="GO" id="GO:0005737">
    <property type="term" value="C:cytoplasm"/>
    <property type="evidence" value="ECO:0007669"/>
    <property type="project" value="UniProtKB-SubCell"/>
</dbReference>
<keyword evidence="8" id="KW-1185">Reference proteome</keyword>
<reference evidence="7 8" key="1">
    <citation type="submission" date="2017-08" db="EMBL/GenBank/DDBJ databases">
        <title>Acidophilic green algal genome provides insights into adaptation to an acidic environment.</title>
        <authorList>
            <person name="Hirooka S."/>
            <person name="Hirose Y."/>
            <person name="Kanesaki Y."/>
            <person name="Higuchi S."/>
            <person name="Fujiwara T."/>
            <person name="Onuma R."/>
            <person name="Era A."/>
            <person name="Ohbayashi R."/>
            <person name="Uzuka A."/>
            <person name="Nozaki H."/>
            <person name="Yoshikawa H."/>
            <person name="Miyagishima S.Y."/>
        </authorList>
    </citation>
    <scope>NUCLEOTIDE SEQUENCE [LARGE SCALE GENOMIC DNA]</scope>
    <source>
        <strain evidence="7 8">NIES-2499</strain>
    </source>
</reference>
<accession>A0A250X958</accession>
<gene>
    <name evidence="7" type="ORF">CEUSTIGMA_g7055.t1</name>
</gene>
<dbReference type="Pfam" id="PF02847">
    <property type="entry name" value="MA3"/>
    <property type="match status" value="4"/>
</dbReference>
<keyword evidence="4" id="KW-0677">Repeat</keyword>
<feature type="domain" description="MI" evidence="6">
    <location>
        <begin position="265"/>
        <end position="387"/>
    </location>
</feature>
<keyword evidence="3" id="KW-0963">Cytoplasm</keyword>
<proteinExistence type="inferred from homology"/>
<dbReference type="SMART" id="SM00544">
    <property type="entry name" value="MA3"/>
    <property type="match status" value="4"/>
</dbReference>
<feature type="domain" description="MI" evidence="6">
    <location>
        <begin position="418"/>
        <end position="539"/>
    </location>
</feature>
<sequence length="697" mass="75879">MEGTGTSGSFLNEQQRNALDAALKAKAAENAILTRAIQKSAVSKSSRGGGSKKDGGSGKFTWGSIFTNGDHAERILDRNDPNYDSDEERVVVLKQQDHVRDRVLEYKSEVANIVEEYFSSGDVQEVVASLDDLGSMDMLHYFVKRLLVLAFDRNDREREMACMLLNSLYAEAIPPEQVRKGFMSVIEGIEDTVLDVPDATELLSIFIARAVVDDVLPPAIISKIPDSTPISAQLKAKAEALLHSRHSAEKVLRAWGPGASMKHQDAKDSMQKLLIEYCSSFDMEEAARCLRSLSVPFFHHELVKQSVHLAMSSKADGREAVIALLDRLCSSGEISQSQLVKGLRRVVDTAQDMCLDNPAAKVQLEEVLQDMKAAKLLDEETAAVAVAFPSDHFDVASSTSNSSNGSNAAMAGGHSLSAFKAASAAAILEYFDSSDADEVERRLLELGDPGLLHIMVKQAVVLSLDRKDRERELVSVLLCHVSVRLLSRDQVSMGMTRLLVATDNLLLDCPDAVRLLSLFLGRAIVDEILPPSFLTHVLRSLPATSLGAISVIRSAGAMLSARHGAERLAGCWKGGALSLDQIKERIKGALAEYVSSRGVSEASRCLSELGVPSYHHEAVKQALELAFENVSHTECVTALLHSWSDSGVVNSTQMTKGFLRIKDRLDEEALDFGPLTEKTFLSIVKTGTMTGWLSLES</sequence>
<keyword evidence="5" id="KW-0539">Nucleus</keyword>
<feature type="domain" description="MI" evidence="6">
    <location>
        <begin position="581"/>
        <end position="697"/>
    </location>
</feature>
<dbReference type="Proteomes" id="UP000232323">
    <property type="component" value="Unassembled WGS sequence"/>
</dbReference>
<evidence type="ECO:0000256" key="1">
    <source>
        <dbReference type="ARBA" id="ARBA00004496"/>
    </source>
</evidence>
<evidence type="ECO:0000313" key="8">
    <source>
        <dbReference type="Proteomes" id="UP000232323"/>
    </source>
</evidence>
<feature type="domain" description="MI" evidence="6">
    <location>
        <begin position="105"/>
        <end position="226"/>
    </location>
</feature>